<keyword evidence="2" id="KW-0472">Membrane</keyword>
<evidence type="ECO:0000256" key="1">
    <source>
        <dbReference type="SAM" id="MobiDB-lite"/>
    </source>
</evidence>
<organism evidence="3 4">
    <name type="scientific">Aduncisulcus paluster</name>
    <dbReference type="NCBI Taxonomy" id="2918883"/>
    <lineage>
        <taxon>Eukaryota</taxon>
        <taxon>Metamonada</taxon>
        <taxon>Carpediemonas-like organisms</taxon>
        <taxon>Aduncisulcus</taxon>
    </lineage>
</organism>
<protein>
    <submittedName>
        <fullName evidence="3">Uncharacterized protein</fullName>
    </submittedName>
</protein>
<feature type="compositionally biased region" description="Basic and acidic residues" evidence="1">
    <location>
        <begin position="142"/>
        <end position="157"/>
    </location>
</feature>
<dbReference type="EMBL" id="BQXS01012504">
    <property type="protein sequence ID" value="GKT24085.1"/>
    <property type="molecule type" value="Genomic_DNA"/>
</dbReference>
<keyword evidence="4" id="KW-1185">Reference proteome</keyword>
<evidence type="ECO:0000256" key="2">
    <source>
        <dbReference type="SAM" id="Phobius"/>
    </source>
</evidence>
<feature type="region of interest" description="Disordered" evidence="1">
    <location>
        <begin position="134"/>
        <end position="157"/>
    </location>
</feature>
<feature type="transmembrane region" description="Helical" evidence="2">
    <location>
        <begin position="6"/>
        <end position="22"/>
    </location>
</feature>
<reference evidence="3" key="1">
    <citation type="submission" date="2022-03" db="EMBL/GenBank/DDBJ databases">
        <title>Draft genome sequence of Aduncisulcus paluster, a free-living microaerophilic Fornicata.</title>
        <authorList>
            <person name="Yuyama I."/>
            <person name="Kume K."/>
            <person name="Tamura T."/>
            <person name="Inagaki Y."/>
            <person name="Hashimoto T."/>
        </authorList>
    </citation>
    <scope>NUCLEOTIDE SEQUENCE</scope>
    <source>
        <strain evidence="3">NY0171</strain>
    </source>
</reference>
<gene>
    <name evidence="3" type="ORF">ADUPG1_012623</name>
</gene>
<comment type="caution">
    <text evidence="3">The sequence shown here is derived from an EMBL/GenBank/DDBJ whole genome shotgun (WGS) entry which is preliminary data.</text>
</comment>
<keyword evidence="2" id="KW-0812">Transmembrane</keyword>
<accession>A0ABQ5K030</accession>
<feature type="region of interest" description="Disordered" evidence="1">
    <location>
        <begin position="92"/>
        <end position="111"/>
    </location>
</feature>
<proteinExistence type="predicted"/>
<evidence type="ECO:0000313" key="3">
    <source>
        <dbReference type="EMBL" id="GKT24085.1"/>
    </source>
</evidence>
<name>A0ABQ5K030_9EUKA</name>
<keyword evidence="2" id="KW-1133">Transmembrane helix</keyword>
<dbReference type="Proteomes" id="UP001057375">
    <property type="component" value="Unassembled WGS sequence"/>
</dbReference>
<sequence>MDIFVVYGGIFVAILIIIDWIISSSPGKTKKVFSMFDKLDDIEAENIHDEEMRKKKYIAKRKAIQTHRFNKSGALSKKQLEALSTILSDDYASSHGGVPSEKPVPLKVSGRKDGMLQAEIEKDVMEREIKRIQQNMKKRRENRMSFKEKSGSIETAK</sequence>
<evidence type="ECO:0000313" key="4">
    <source>
        <dbReference type="Proteomes" id="UP001057375"/>
    </source>
</evidence>